<reference evidence="2 3" key="2">
    <citation type="journal article" date="2012" name="Stand. Genomic Sci.">
        <title>Complete genome sequence of the aquatic bacterium Runella slithyformis type strain (LSU 4(T)).</title>
        <authorList>
            <person name="Copeland A."/>
            <person name="Zhang X."/>
            <person name="Misra M."/>
            <person name="Lapidus A."/>
            <person name="Nolan M."/>
            <person name="Lucas S."/>
            <person name="Deshpande S."/>
            <person name="Cheng J.F."/>
            <person name="Tapia R."/>
            <person name="Goodwin L.A."/>
            <person name="Pitluck S."/>
            <person name="Liolios K."/>
            <person name="Pagani I."/>
            <person name="Ivanova N."/>
            <person name="Mikhailova N."/>
            <person name="Pati A."/>
            <person name="Chen A."/>
            <person name="Palaniappan K."/>
            <person name="Land M."/>
            <person name="Hauser L."/>
            <person name="Pan C."/>
            <person name="Jeffries C.D."/>
            <person name="Detter J.C."/>
            <person name="Brambilla E.M."/>
            <person name="Rohde M."/>
            <person name="Djao O.D."/>
            <person name="Goker M."/>
            <person name="Sikorski J."/>
            <person name="Tindall B.J."/>
            <person name="Woyke T."/>
            <person name="Bristow J."/>
            <person name="Eisen J.A."/>
            <person name="Markowitz V."/>
            <person name="Hugenholtz P."/>
            <person name="Kyrpides N.C."/>
            <person name="Klenk H.P."/>
            <person name="Mavromatis K."/>
        </authorList>
    </citation>
    <scope>NUCLEOTIDE SEQUENCE [LARGE SCALE GENOMIC DNA]</scope>
    <source>
        <strain evidence="3">ATCC 29530 / DSM 19594 / LMG 11500 / NCIMB 11436 / LSU 4</strain>
    </source>
</reference>
<feature type="transmembrane region" description="Helical" evidence="1">
    <location>
        <begin position="162"/>
        <end position="182"/>
    </location>
</feature>
<proteinExistence type="predicted"/>
<dbReference type="AlphaFoldDB" id="A0A7U3ZKJ0"/>
<gene>
    <name evidence="2" type="ordered locus">Runsl_2516</name>
</gene>
<feature type="transmembrane region" description="Helical" evidence="1">
    <location>
        <begin position="194"/>
        <end position="212"/>
    </location>
</feature>
<dbReference type="Proteomes" id="UP000000493">
    <property type="component" value="Chromosome"/>
</dbReference>
<keyword evidence="1" id="KW-0812">Transmembrane</keyword>
<evidence type="ECO:0000256" key="1">
    <source>
        <dbReference type="SAM" id="Phobius"/>
    </source>
</evidence>
<dbReference type="EMBL" id="CP002859">
    <property type="protein sequence ID" value="AEI48920.1"/>
    <property type="molecule type" value="Genomic_DNA"/>
</dbReference>
<evidence type="ECO:0000313" key="2">
    <source>
        <dbReference type="EMBL" id="AEI48920.1"/>
    </source>
</evidence>
<dbReference type="InterPro" id="IPR018750">
    <property type="entry name" value="DUF2306_membrane"/>
</dbReference>
<feature type="transmembrane region" description="Helical" evidence="1">
    <location>
        <begin position="96"/>
        <end position="117"/>
    </location>
</feature>
<keyword evidence="3" id="KW-1185">Reference proteome</keyword>
<reference evidence="3" key="1">
    <citation type="submission" date="2011-06" db="EMBL/GenBank/DDBJ databases">
        <title>The complete genome of chromosome of Runella slithyformis DSM 19594.</title>
        <authorList>
            <consortium name="US DOE Joint Genome Institute (JGI-PGF)"/>
            <person name="Lucas S."/>
            <person name="Han J."/>
            <person name="Lapidus A."/>
            <person name="Bruce D."/>
            <person name="Goodwin L."/>
            <person name="Pitluck S."/>
            <person name="Peters L."/>
            <person name="Kyrpides N."/>
            <person name="Mavromatis K."/>
            <person name="Ivanova N."/>
            <person name="Ovchinnikova G."/>
            <person name="Zhang X."/>
            <person name="Misra M."/>
            <person name="Detter J.C."/>
            <person name="Tapia R."/>
            <person name="Han C."/>
            <person name="Land M."/>
            <person name="Hauser L."/>
            <person name="Markowitz V."/>
            <person name="Cheng J.-F."/>
            <person name="Hugenholtz P."/>
            <person name="Woyke T."/>
            <person name="Wu D."/>
            <person name="Tindall B."/>
            <person name="Faehrich R."/>
            <person name="Brambilla E."/>
            <person name="Klenk H.-P."/>
            <person name="Eisen J.A."/>
        </authorList>
    </citation>
    <scope>NUCLEOTIDE SEQUENCE [LARGE SCALE GENOMIC DNA]</scope>
    <source>
        <strain evidence="3">ATCC 29530 / DSM 19594 / LMG 11500 / NCIMB 11436 / LSU 4</strain>
    </source>
</reference>
<feature type="transmembrane region" description="Helical" evidence="1">
    <location>
        <begin position="123"/>
        <end position="142"/>
    </location>
</feature>
<organism evidence="2 3">
    <name type="scientific">Runella slithyformis (strain ATCC 29530 / DSM 19594 / LMG 11500 / NCIMB 11436 / LSU 4)</name>
    <dbReference type="NCBI Taxonomy" id="761193"/>
    <lineage>
        <taxon>Bacteria</taxon>
        <taxon>Pseudomonadati</taxon>
        <taxon>Bacteroidota</taxon>
        <taxon>Cytophagia</taxon>
        <taxon>Cytophagales</taxon>
        <taxon>Spirosomataceae</taxon>
        <taxon>Runella</taxon>
    </lineage>
</organism>
<accession>A0A7U3ZKJ0</accession>
<name>A0A7U3ZKJ0_RUNSL</name>
<feature type="transmembrane region" description="Helical" evidence="1">
    <location>
        <begin position="61"/>
        <end position="84"/>
    </location>
</feature>
<sequence length="222" mass="25279">MKGRKMSLGRFFSALFLLFVGAFTLLMLTKVVPYLSFEPEIDFLTTKTDRVLGRRDFQVSFYIHIVSSLWVMGIGIAQFIPAFVKKYPHLHRTLGKVYVFSILLLAAPSGLGLALYANGGLPAKVGFSLQCIVWWLTTYIAWREIRQKRWQTHTEWMMRSYAVTLAAMSLRVGSYAMVYLFHTKPIETYLTVTWLSWVGNLVIAEGCLYAGMGAKLVTLLKK</sequence>
<dbReference type="Pfam" id="PF10067">
    <property type="entry name" value="DUF2306"/>
    <property type="match status" value="1"/>
</dbReference>
<evidence type="ECO:0008006" key="4">
    <source>
        <dbReference type="Google" id="ProtNLM"/>
    </source>
</evidence>
<dbReference type="KEGG" id="rsi:Runsl_2516"/>
<keyword evidence="1" id="KW-1133">Transmembrane helix</keyword>
<evidence type="ECO:0000313" key="3">
    <source>
        <dbReference type="Proteomes" id="UP000000493"/>
    </source>
</evidence>
<keyword evidence="1" id="KW-0472">Membrane</keyword>
<protein>
    <recommendedName>
        <fullName evidence="4">DUF2306 domain-containing protein</fullName>
    </recommendedName>
</protein>